<protein>
    <submittedName>
        <fullName evidence="2">Uncharacterized protein</fullName>
    </submittedName>
</protein>
<sequence>MPMVSTSAILGRNHWPLQAASPSGVNSLLFFSDGDSPAAPATAPASRLRARKGDGCKHRADS</sequence>
<evidence type="ECO:0000256" key="1">
    <source>
        <dbReference type="SAM" id="MobiDB-lite"/>
    </source>
</evidence>
<dbReference type="AlphaFoldDB" id="W9S2E3"/>
<name>W9S2E3_9ROSA</name>
<gene>
    <name evidence="2" type="ORF">L484_007096</name>
</gene>
<proteinExistence type="predicted"/>
<evidence type="ECO:0000313" key="2">
    <source>
        <dbReference type="EMBL" id="EXC22424.1"/>
    </source>
</evidence>
<reference evidence="3" key="1">
    <citation type="submission" date="2013-01" db="EMBL/GenBank/DDBJ databases">
        <title>Draft Genome Sequence of a Mulberry Tree, Morus notabilis C.K. Schneid.</title>
        <authorList>
            <person name="He N."/>
            <person name="Zhao S."/>
        </authorList>
    </citation>
    <scope>NUCLEOTIDE SEQUENCE</scope>
</reference>
<organism evidence="2 3">
    <name type="scientific">Morus notabilis</name>
    <dbReference type="NCBI Taxonomy" id="981085"/>
    <lineage>
        <taxon>Eukaryota</taxon>
        <taxon>Viridiplantae</taxon>
        <taxon>Streptophyta</taxon>
        <taxon>Embryophyta</taxon>
        <taxon>Tracheophyta</taxon>
        <taxon>Spermatophyta</taxon>
        <taxon>Magnoliopsida</taxon>
        <taxon>eudicotyledons</taxon>
        <taxon>Gunneridae</taxon>
        <taxon>Pentapetalae</taxon>
        <taxon>rosids</taxon>
        <taxon>fabids</taxon>
        <taxon>Rosales</taxon>
        <taxon>Moraceae</taxon>
        <taxon>Moreae</taxon>
        <taxon>Morus</taxon>
    </lineage>
</organism>
<dbReference type="Proteomes" id="UP000030645">
    <property type="component" value="Unassembled WGS sequence"/>
</dbReference>
<dbReference type="EMBL" id="KE345969">
    <property type="protein sequence ID" value="EXC22424.1"/>
    <property type="molecule type" value="Genomic_DNA"/>
</dbReference>
<keyword evidence="3" id="KW-1185">Reference proteome</keyword>
<feature type="compositionally biased region" description="Basic and acidic residues" evidence="1">
    <location>
        <begin position="51"/>
        <end position="62"/>
    </location>
</feature>
<evidence type="ECO:0000313" key="3">
    <source>
        <dbReference type="Proteomes" id="UP000030645"/>
    </source>
</evidence>
<accession>W9S2E3</accession>
<feature type="region of interest" description="Disordered" evidence="1">
    <location>
        <begin position="36"/>
        <end position="62"/>
    </location>
</feature>
<feature type="compositionally biased region" description="Low complexity" evidence="1">
    <location>
        <begin position="37"/>
        <end position="47"/>
    </location>
</feature>